<dbReference type="SUPFAM" id="SSF52540">
    <property type="entry name" value="P-loop containing nucleoside triphosphate hydrolases"/>
    <property type="match status" value="1"/>
</dbReference>
<protein>
    <submittedName>
        <fullName evidence="2">ATP-binding protein</fullName>
    </submittedName>
</protein>
<organism evidence="2">
    <name type="scientific">Caldilinea aerophila</name>
    <dbReference type="NCBI Taxonomy" id="133453"/>
    <lineage>
        <taxon>Bacteria</taxon>
        <taxon>Bacillati</taxon>
        <taxon>Chloroflexota</taxon>
        <taxon>Caldilineae</taxon>
        <taxon>Caldilineales</taxon>
        <taxon>Caldilineaceae</taxon>
        <taxon>Caldilinea</taxon>
    </lineage>
</organism>
<proteinExistence type="predicted"/>
<name>A0A7C1JM75_9CHLR</name>
<keyword evidence="2" id="KW-0067">ATP-binding</keyword>
<dbReference type="AlphaFoldDB" id="A0A7C1JM75"/>
<dbReference type="InterPro" id="IPR041664">
    <property type="entry name" value="AAA_16"/>
</dbReference>
<evidence type="ECO:0000313" key="2">
    <source>
        <dbReference type="EMBL" id="HDX32682.1"/>
    </source>
</evidence>
<dbReference type="Pfam" id="PF13191">
    <property type="entry name" value="AAA_16"/>
    <property type="match status" value="1"/>
</dbReference>
<dbReference type="PANTHER" id="PTHR47691">
    <property type="entry name" value="REGULATOR-RELATED"/>
    <property type="match status" value="1"/>
</dbReference>
<reference evidence="2" key="1">
    <citation type="journal article" date="2020" name="mSystems">
        <title>Genome- and Community-Level Interaction Insights into Carbon Utilization and Element Cycling Functions of Hydrothermarchaeota in Hydrothermal Sediment.</title>
        <authorList>
            <person name="Zhou Z."/>
            <person name="Liu Y."/>
            <person name="Xu W."/>
            <person name="Pan J."/>
            <person name="Luo Z.H."/>
            <person name="Li M."/>
        </authorList>
    </citation>
    <scope>NUCLEOTIDE SEQUENCE [LARGE SCALE GENOMIC DNA]</scope>
    <source>
        <strain evidence="2">SpSt-289</strain>
    </source>
</reference>
<dbReference type="PANTHER" id="PTHR47691:SF3">
    <property type="entry name" value="HTH-TYPE TRANSCRIPTIONAL REGULATOR RV0890C-RELATED"/>
    <property type="match status" value="1"/>
</dbReference>
<keyword evidence="2" id="KW-0547">Nucleotide-binding</keyword>
<dbReference type="EMBL" id="DSMG01000151">
    <property type="protein sequence ID" value="HDX32682.1"/>
    <property type="molecule type" value="Genomic_DNA"/>
</dbReference>
<dbReference type="InterPro" id="IPR027417">
    <property type="entry name" value="P-loop_NTPase"/>
</dbReference>
<comment type="caution">
    <text evidence="2">The sequence shown here is derived from an EMBL/GenBank/DDBJ whole genome shotgun (WGS) entry which is preliminary data.</text>
</comment>
<evidence type="ECO:0000259" key="1">
    <source>
        <dbReference type="Pfam" id="PF13191"/>
    </source>
</evidence>
<dbReference type="Gene3D" id="3.40.50.300">
    <property type="entry name" value="P-loop containing nucleotide triphosphate hydrolases"/>
    <property type="match status" value="1"/>
</dbReference>
<gene>
    <name evidence="2" type="ORF">ENQ20_14520</name>
</gene>
<dbReference type="GO" id="GO:0005524">
    <property type="term" value="F:ATP binding"/>
    <property type="evidence" value="ECO:0007669"/>
    <property type="project" value="UniProtKB-KW"/>
</dbReference>
<feature type="domain" description="Orc1-like AAA ATPase" evidence="1">
    <location>
        <begin position="231"/>
        <end position="385"/>
    </location>
</feature>
<accession>A0A7C1JM75</accession>
<sequence length="657" mass="73386">MNILFLIPEPLKRELLDGLVGFLADQAKRLAGEKASEQIRRLSSEAAFLRAFDRALERGLRRFRDEYTPQDEDLAPLLTSDPALWRSPIVRQALRDLVSRPGAHLPEARHKLLASFADVLPQRVNRERVDRAVSYLLACIAEELWSLPAAKEVREAYSLQFQRISAEEARRQTGLIQAQLQALTDLREEVRAALAQLTEGLARQALAAASVPALPVRPRPYHNLPQPDYVRFVGREREREWLRQRLSPSDRAWVVILSGIGGVGKTALALATAHEYLRRYEELSPEERFDALIWASAKEEVLTAGGRERAAPAGLVARTLADIYVAIAQALEREAITRAATREEQDRLVQQALTAQRTLLVLDNLDTLEGPGAEEVRAFLRNLPPPTKAIVTSRERLDVADVLALRGMEEGEARQLMEAEGEARGVRLDAAQQGELYRRTAGLPLPIKLSIARLAAGETWEGVRRWLGDATGDLPRYCVGGQVDLAQRRSPEAYRLLLACSLFDRDAGSAREALGTIADLPLRDRDEGLRLLLQLSLVNWESESDRFWLLPLVQEYARAELARADFREELTERWLAWARDFALRYGADLDIRIENAPTFVQEYPQPAPGLPLVCRARAVGGPAGTGRWPLVLSVSGGSVGRSHRDFGNCHPRLPVAR</sequence>